<dbReference type="Proteomes" id="UP000298416">
    <property type="component" value="Unassembled WGS sequence"/>
</dbReference>
<evidence type="ECO:0000256" key="3">
    <source>
        <dbReference type="ARBA" id="ARBA00022723"/>
    </source>
</evidence>
<organism evidence="6">
    <name type="scientific">Salvia splendens</name>
    <name type="common">Scarlet sage</name>
    <dbReference type="NCBI Taxonomy" id="180675"/>
    <lineage>
        <taxon>Eukaryota</taxon>
        <taxon>Viridiplantae</taxon>
        <taxon>Streptophyta</taxon>
        <taxon>Embryophyta</taxon>
        <taxon>Tracheophyta</taxon>
        <taxon>Spermatophyta</taxon>
        <taxon>Magnoliopsida</taxon>
        <taxon>eudicotyledons</taxon>
        <taxon>Gunneridae</taxon>
        <taxon>Pentapetalae</taxon>
        <taxon>asterids</taxon>
        <taxon>lamiids</taxon>
        <taxon>Lamiales</taxon>
        <taxon>Lamiaceae</taxon>
        <taxon>Nepetoideae</taxon>
        <taxon>Mentheae</taxon>
        <taxon>Salviinae</taxon>
        <taxon>Salvia</taxon>
        <taxon>Salvia subgen. Calosphace</taxon>
        <taxon>core Calosphace</taxon>
    </lineage>
</organism>
<keyword evidence="3" id="KW-0479">Metal-binding</keyword>
<evidence type="ECO:0000256" key="5">
    <source>
        <dbReference type="ARBA" id="ARBA00023033"/>
    </source>
</evidence>
<dbReference type="PANTHER" id="PTHR47950:SF44">
    <property type="entry name" value="CYTOCHROME P450, FAMILY 76, SUBFAMILY C, POLYPEPTIDE 5-RELATED"/>
    <property type="match status" value="1"/>
</dbReference>
<evidence type="ECO:0000256" key="4">
    <source>
        <dbReference type="ARBA" id="ARBA00023004"/>
    </source>
</evidence>
<proteinExistence type="inferred from homology"/>
<comment type="caution">
    <text evidence="6">The sequence shown here is derived from an EMBL/GenBank/DDBJ whole genome shotgun (WGS) entry which is preliminary data.</text>
</comment>
<name>A0A8X8WT50_SALSN</name>
<dbReference type="SUPFAM" id="SSF48264">
    <property type="entry name" value="Cytochrome P450"/>
    <property type="match status" value="1"/>
</dbReference>
<dbReference type="Gene3D" id="1.10.630.10">
    <property type="entry name" value="Cytochrome P450"/>
    <property type="match status" value="1"/>
</dbReference>
<dbReference type="InterPro" id="IPR001128">
    <property type="entry name" value="Cyt_P450"/>
</dbReference>
<dbReference type="EMBL" id="PNBA02000014">
    <property type="protein sequence ID" value="KAG6400507.1"/>
    <property type="molecule type" value="Genomic_DNA"/>
</dbReference>
<evidence type="ECO:0000313" key="6">
    <source>
        <dbReference type="EMBL" id="KAG6400507.1"/>
    </source>
</evidence>
<accession>A0A8X8WT50</accession>
<keyword evidence="7" id="KW-1185">Reference proteome</keyword>
<gene>
    <name evidence="6" type="ORF">SASPL_137344</name>
</gene>
<dbReference type="GO" id="GO:0005506">
    <property type="term" value="F:iron ion binding"/>
    <property type="evidence" value="ECO:0007669"/>
    <property type="project" value="InterPro"/>
</dbReference>
<sequence length="271" mass="30406">MSLRFGTQLVVVVSLPEVAMEVLHKQGHTFSSRSLPAAVNVYGFNKALWTMMPTDSAPWKRFRKMGKEKLFSNEGFNLIRFIFFYNIPFVPCYLMIFFDNANAYPSGASSNGGTTSGGVAKARQARAGFSERGEVMNVGAATFTTMTDLVLSTLFSVHLTDYTTPDSTMTKEFKANVNALSRYIGIPNISDFFPILAPLDLQGIRRKIGHHLKKLLDFVDDLVDKRKLERMDSDYRKKNDFLDTLLDLADGAEYDLTKEEISLLLVVSIIL</sequence>
<evidence type="ECO:0000256" key="1">
    <source>
        <dbReference type="ARBA" id="ARBA00010617"/>
    </source>
</evidence>
<comment type="similarity">
    <text evidence="1">Belongs to the cytochrome P450 family.</text>
</comment>
<dbReference type="PANTHER" id="PTHR47950">
    <property type="entry name" value="CYTOCHROME P450, FAMILY 76, SUBFAMILY C, POLYPEPTIDE 5-RELATED"/>
    <property type="match status" value="1"/>
</dbReference>
<dbReference type="InterPro" id="IPR036396">
    <property type="entry name" value="Cyt_P450_sf"/>
</dbReference>
<protein>
    <submittedName>
        <fullName evidence="6">Uncharacterized protein</fullName>
    </submittedName>
</protein>
<keyword evidence="2" id="KW-0349">Heme</keyword>
<keyword evidence="5" id="KW-0503">Monooxygenase</keyword>
<dbReference type="AlphaFoldDB" id="A0A8X8WT50"/>
<keyword evidence="5" id="KW-0560">Oxidoreductase</keyword>
<evidence type="ECO:0000313" key="7">
    <source>
        <dbReference type="Proteomes" id="UP000298416"/>
    </source>
</evidence>
<reference evidence="6" key="2">
    <citation type="submission" date="2020-08" db="EMBL/GenBank/DDBJ databases">
        <title>Plant Genome Project.</title>
        <authorList>
            <person name="Zhang R.-G."/>
        </authorList>
    </citation>
    <scope>NUCLEOTIDE SEQUENCE</scope>
    <source>
        <strain evidence="6">Huo1</strain>
        <tissue evidence="6">Leaf</tissue>
    </source>
</reference>
<dbReference type="GO" id="GO:0016705">
    <property type="term" value="F:oxidoreductase activity, acting on paired donors, with incorporation or reduction of molecular oxygen"/>
    <property type="evidence" value="ECO:0007669"/>
    <property type="project" value="InterPro"/>
</dbReference>
<keyword evidence="4" id="KW-0408">Iron</keyword>
<dbReference type="GO" id="GO:0020037">
    <property type="term" value="F:heme binding"/>
    <property type="evidence" value="ECO:0007669"/>
    <property type="project" value="InterPro"/>
</dbReference>
<dbReference type="GO" id="GO:0004497">
    <property type="term" value="F:monooxygenase activity"/>
    <property type="evidence" value="ECO:0007669"/>
    <property type="project" value="UniProtKB-KW"/>
</dbReference>
<dbReference type="Pfam" id="PF00067">
    <property type="entry name" value="p450"/>
    <property type="match status" value="1"/>
</dbReference>
<evidence type="ECO:0000256" key="2">
    <source>
        <dbReference type="ARBA" id="ARBA00022617"/>
    </source>
</evidence>
<reference evidence="6" key="1">
    <citation type="submission" date="2018-01" db="EMBL/GenBank/DDBJ databases">
        <authorList>
            <person name="Mao J.F."/>
        </authorList>
    </citation>
    <scope>NUCLEOTIDE SEQUENCE</scope>
    <source>
        <strain evidence="6">Huo1</strain>
        <tissue evidence="6">Leaf</tissue>
    </source>
</reference>